<evidence type="ECO:0000313" key="8">
    <source>
        <dbReference type="EMBL" id="ADR33462.1"/>
    </source>
</evidence>
<evidence type="ECO:0000313" key="9">
    <source>
        <dbReference type="Proteomes" id="UP000008721"/>
    </source>
</evidence>
<dbReference type="Proteomes" id="UP000008721">
    <property type="component" value="Chromosome"/>
</dbReference>
<dbReference type="PROSITE" id="PS51257">
    <property type="entry name" value="PROKAR_LIPOPROTEIN"/>
    <property type="match status" value="1"/>
</dbReference>
<keyword evidence="1 4" id="KW-0349">Heme</keyword>
<dbReference type="GO" id="GO:0020037">
    <property type="term" value="F:heme binding"/>
    <property type="evidence" value="ECO:0007669"/>
    <property type="project" value="InterPro"/>
</dbReference>
<feature type="compositionally biased region" description="Low complexity" evidence="5">
    <location>
        <begin position="36"/>
        <end position="47"/>
    </location>
</feature>
<keyword evidence="6" id="KW-0732">Signal</keyword>
<dbReference type="PANTHER" id="PTHR33751:SF1">
    <property type="entry name" value="CBB3-TYPE CYTOCHROME C OXIDASE SUBUNIT FIXP"/>
    <property type="match status" value="1"/>
</dbReference>
<dbReference type="PROSITE" id="PS51007">
    <property type="entry name" value="CYTC"/>
    <property type="match status" value="1"/>
</dbReference>
<dbReference type="InterPro" id="IPR036909">
    <property type="entry name" value="Cyt_c-like_dom_sf"/>
</dbReference>
<gene>
    <name evidence="8" type="ordered locus">Sulku_0796</name>
</gene>
<keyword evidence="9" id="KW-1185">Reference proteome</keyword>
<dbReference type="RefSeq" id="WP_013459659.1">
    <property type="nucleotide sequence ID" value="NC_014762.1"/>
</dbReference>
<proteinExistence type="predicted"/>
<evidence type="ECO:0000256" key="6">
    <source>
        <dbReference type="SAM" id="SignalP"/>
    </source>
</evidence>
<evidence type="ECO:0000259" key="7">
    <source>
        <dbReference type="PROSITE" id="PS51007"/>
    </source>
</evidence>
<keyword evidence="2 4" id="KW-0479">Metal-binding</keyword>
<dbReference type="OrthoDB" id="5373067at2"/>
<evidence type="ECO:0000256" key="5">
    <source>
        <dbReference type="SAM" id="MobiDB-lite"/>
    </source>
</evidence>
<feature type="compositionally biased region" description="Polar residues" evidence="5">
    <location>
        <begin position="20"/>
        <end position="34"/>
    </location>
</feature>
<sequence length="150" mass="15414">MKIFIPVLCSLLLIGCSESTPKQASESNGSQEISTPLAEENSSAAAPAELNETVAAPSAAAAPAAVENASVDANALFSQKCASCHGAKAEKSALNKSQIIATLSEQQIADALKGYQNGTYGREMKALMQGQAKGLNDAQIDALAKYISAL</sequence>
<protein>
    <submittedName>
        <fullName evidence="8">Cytochrome c, class I</fullName>
    </submittedName>
</protein>
<dbReference type="GO" id="GO:0009055">
    <property type="term" value="F:electron transfer activity"/>
    <property type="evidence" value="ECO:0007669"/>
    <property type="project" value="InterPro"/>
</dbReference>
<dbReference type="eggNOG" id="COG2863">
    <property type="taxonomic scope" value="Bacteria"/>
</dbReference>
<feature type="chain" id="PRO_5003189979" evidence="6">
    <location>
        <begin position="25"/>
        <end position="150"/>
    </location>
</feature>
<dbReference type="GO" id="GO:0046872">
    <property type="term" value="F:metal ion binding"/>
    <property type="evidence" value="ECO:0007669"/>
    <property type="project" value="UniProtKB-KW"/>
</dbReference>
<organism evidence="8 9">
    <name type="scientific">Sulfuricurvum kujiense (strain ATCC BAA-921 / DSM 16994 / JCM 11577 / YK-1)</name>
    <dbReference type="NCBI Taxonomy" id="709032"/>
    <lineage>
        <taxon>Bacteria</taxon>
        <taxon>Pseudomonadati</taxon>
        <taxon>Campylobacterota</taxon>
        <taxon>Epsilonproteobacteria</taxon>
        <taxon>Campylobacterales</taxon>
        <taxon>Sulfurimonadaceae</taxon>
        <taxon>Sulfuricurvum</taxon>
    </lineage>
</organism>
<feature type="signal peptide" evidence="6">
    <location>
        <begin position="1"/>
        <end position="24"/>
    </location>
</feature>
<accession>E4U1M6</accession>
<dbReference type="EMBL" id="CP002355">
    <property type="protein sequence ID" value="ADR33462.1"/>
    <property type="molecule type" value="Genomic_DNA"/>
</dbReference>
<evidence type="ECO:0000256" key="4">
    <source>
        <dbReference type="PROSITE-ProRule" id="PRU00433"/>
    </source>
</evidence>
<evidence type="ECO:0000256" key="1">
    <source>
        <dbReference type="ARBA" id="ARBA00022617"/>
    </source>
</evidence>
<dbReference type="InterPro" id="IPR009056">
    <property type="entry name" value="Cyt_c-like_dom"/>
</dbReference>
<evidence type="ECO:0000256" key="3">
    <source>
        <dbReference type="ARBA" id="ARBA00023004"/>
    </source>
</evidence>
<dbReference type="Pfam" id="PF00034">
    <property type="entry name" value="Cytochrom_C"/>
    <property type="match status" value="1"/>
</dbReference>
<dbReference type="HOGENOM" id="CLU_106585_0_0_7"/>
<name>E4U1M6_SULKY</name>
<dbReference type="InterPro" id="IPR050597">
    <property type="entry name" value="Cytochrome_c_Oxidase_Subunit"/>
</dbReference>
<keyword evidence="3 4" id="KW-0408">Iron</keyword>
<evidence type="ECO:0000256" key="2">
    <source>
        <dbReference type="ARBA" id="ARBA00022723"/>
    </source>
</evidence>
<reference evidence="8 9" key="1">
    <citation type="journal article" date="2012" name="Stand. Genomic Sci.">
        <title>Complete genome sequence of the sulfur compounds oxidizing chemolithoautotroph Sulfuricurvum kujiense type strain (YK-1(T)).</title>
        <authorList>
            <person name="Han C."/>
            <person name="Kotsyurbenko O."/>
            <person name="Chertkov O."/>
            <person name="Held B."/>
            <person name="Lapidus A."/>
            <person name="Nolan M."/>
            <person name="Lucas S."/>
            <person name="Hammon N."/>
            <person name="Deshpande S."/>
            <person name="Cheng J.F."/>
            <person name="Tapia R."/>
            <person name="Goodwin L.A."/>
            <person name="Pitluck S."/>
            <person name="Liolios K."/>
            <person name="Pagani I."/>
            <person name="Ivanova N."/>
            <person name="Mavromatis K."/>
            <person name="Mikhailova N."/>
            <person name="Pati A."/>
            <person name="Chen A."/>
            <person name="Palaniappan K."/>
            <person name="Land M."/>
            <person name="Hauser L."/>
            <person name="Chang Y.J."/>
            <person name="Jeffries C.D."/>
            <person name="Brambilla E.M."/>
            <person name="Rohde M."/>
            <person name="Spring S."/>
            <person name="Sikorski J."/>
            <person name="Goker M."/>
            <person name="Woyke T."/>
            <person name="Bristow J."/>
            <person name="Eisen J.A."/>
            <person name="Markowitz V."/>
            <person name="Hugenholtz P."/>
            <person name="Kyrpides N.C."/>
            <person name="Klenk H.P."/>
            <person name="Detter J.C."/>
        </authorList>
    </citation>
    <scope>NUCLEOTIDE SEQUENCE [LARGE SCALE GENOMIC DNA]</scope>
    <source>
        <strain evidence="9">ATCC BAA-921 / DSM 16994 / JCM 11577 / YK-1</strain>
    </source>
</reference>
<feature type="domain" description="Cytochrome c" evidence="7">
    <location>
        <begin position="68"/>
        <end position="150"/>
    </location>
</feature>
<dbReference type="AlphaFoldDB" id="E4U1M6"/>
<feature type="region of interest" description="Disordered" evidence="5">
    <location>
        <begin position="20"/>
        <end position="47"/>
    </location>
</feature>
<dbReference type="STRING" id="709032.Sulku_0796"/>
<dbReference type="KEGG" id="sku:Sulku_0796"/>
<dbReference type="Gene3D" id="1.10.760.10">
    <property type="entry name" value="Cytochrome c-like domain"/>
    <property type="match status" value="1"/>
</dbReference>
<dbReference type="PANTHER" id="PTHR33751">
    <property type="entry name" value="CBB3-TYPE CYTOCHROME C OXIDASE SUBUNIT FIXP"/>
    <property type="match status" value="1"/>
</dbReference>
<dbReference type="SUPFAM" id="SSF46626">
    <property type="entry name" value="Cytochrome c"/>
    <property type="match status" value="1"/>
</dbReference>